<dbReference type="PANTHER" id="PTHR43064">
    <property type="entry name" value="PHOSPHORIBOSYLAMINOIMIDAZOLE CARBOXYLASE-RELATED"/>
    <property type="match status" value="1"/>
</dbReference>
<dbReference type="NCBIfam" id="NF033503">
    <property type="entry name" value="LarB"/>
    <property type="match status" value="1"/>
</dbReference>
<evidence type="ECO:0000313" key="6">
    <source>
        <dbReference type="Proteomes" id="UP001054857"/>
    </source>
</evidence>
<dbReference type="EMBL" id="BMAR01000001">
    <property type="protein sequence ID" value="GFR39778.1"/>
    <property type="molecule type" value="Genomic_DNA"/>
</dbReference>
<dbReference type="SMART" id="SM01001">
    <property type="entry name" value="AIRC"/>
    <property type="match status" value="1"/>
</dbReference>
<feature type="region of interest" description="Disordered" evidence="3">
    <location>
        <begin position="1"/>
        <end position="47"/>
    </location>
</feature>
<evidence type="ECO:0000256" key="3">
    <source>
        <dbReference type="SAM" id="MobiDB-lite"/>
    </source>
</evidence>
<evidence type="ECO:0000256" key="1">
    <source>
        <dbReference type="ARBA" id="ARBA00004747"/>
    </source>
</evidence>
<name>A0AAD3DDR7_9CHLO</name>
<feature type="compositionally biased region" description="Low complexity" evidence="3">
    <location>
        <begin position="9"/>
        <end position="20"/>
    </location>
</feature>
<comment type="pathway">
    <text evidence="1">Purine metabolism; IMP biosynthesis via de novo pathway; 5-amino-1-(5-phospho-D-ribosyl)imidazole-4-carboxylate from 5-amino-1-(5-phospho-D-ribosyl)imidazole (carboxylase route): step 1/1.</text>
</comment>
<gene>
    <name evidence="5" type="ORF">Agub_g263</name>
</gene>
<organism evidence="5 6">
    <name type="scientific">Astrephomene gubernaculifera</name>
    <dbReference type="NCBI Taxonomy" id="47775"/>
    <lineage>
        <taxon>Eukaryota</taxon>
        <taxon>Viridiplantae</taxon>
        <taxon>Chlorophyta</taxon>
        <taxon>core chlorophytes</taxon>
        <taxon>Chlorophyceae</taxon>
        <taxon>CS clade</taxon>
        <taxon>Chlamydomonadales</taxon>
        <taxon>Astrephomenaceae</taxon>
        <taxon>Astrephomene</taxon>
    </lineage>
</organism>
<proteinExistence type="predicted"/>
<dbReference type="InterPro" id="IPR000031">
    <property type="entry name" value="PurE_dom"/>
</dbReference>
<dbReference type="GO" id="GO:0016787">
    <property type="term" value="F:hydrolase activity"/>
    <property type="evidence" value="ECO:0007669"/>
    <property type="project" value="InterPro"/>
</dbReference>
<dbReference type="EC" id="4.1.1.21" evidence="2"/>
<dbReference type="InterPro" id="IPR039476">
    <property type="entry name" value="P2CMN_synthase_LarB"/>
</dbReference>
<reference evidence="5 6" key="1">
    <citation type="journal article" date="2021" name="Sci. Rep.">
        <title>Genome sequencing of the multicellular alga Astrephomene provides insights into convergent evolution of germ-soma differentiation.</title>
        <authorList>
            <person name="Yamashita S."/>
            <person name="Yamamoto K."/>
            <person name="Matsuzaki R."/>
            <person name="Suzuki S."/>
            <person name="Yamaguchi H."/>
            <person name="Hirooka S."/>
            <person name="Minakuchi Y."/>
            <person name="Miyagishima S."/>
            <person name="Kawachi M."/>
            <person name="Toyoda A."/>
            <person name="Nozaki H."/>
        </authorList>
    </citation>
    <scope>NUCLEOTIDE SEQUENCE [LARGE SCALE GENOMIC DNA]</scope>
    <source>
        <strain evidence="5 6">NIES-4017</strain>
    </source>
</reference>
<dbReference type="Proteomes" id="UP001054857">
    <property type="component" value="Unassembled WGS sequence"/>
</dbReference>
<comment type="caution">
    <text evidence="5">The sequence shown here is derived from an EMBL/GenBank/DDBJ whole genome shotgun (WGS) entry which is preliminary data.</text>
</comment>
<dbReference type="PANTHER" id="PTHR43064:SF1">
    <property type="entry name" value="SLL1489 PROTEIN"/>
    <property type="match status" value="1"/>
</dbReference>
<evidence type="ECO:0000259" key="4">
    <source>
        <dbReference type="SMART" id="SM01001"/>
    </source>
</evidence>
<sequence length="317" mass="32250">MLAVHQSHPTTRARPAARTGGARRRCGTRRSTPLGAGGAGAGSTNSTTDQACSHFSNGMGLGAASAQITPEFNLESLAPPVDSHQTPEVVWGPGKSAEEIAVKLLSLTERQRVAVAARIDPATYSAVRLHAPGVEYNARARTLKLRSATAEQLPRPMRFPGSVAIVSADTADLAVAEEVRVLADYLGAYCFPLRGMGSCSLHALLSNVDSLRAADVVVVVTGMDCSLPGVVAGLTPSPVVAVPTSAGSGASLGGVAPLLSTLGANTPGVAVCNIDNGYGAAAMAVRMLKMATRLHVVRSAAEAAAAAARSVPSNAQN</sequence>
<dbReference type="Gene3D" id="3.40.50.1970">
    <property type="match status" value="1"/>
</dbReference>
<accession>A0AAD3DDR7</accession>
<evidence type="ECO:0000256" key="2">
    <source>
        <dbReference type="ARBA" id="ARBA00012329"/>
    </source>
</evidence>
<dbReference type="SUPFAM" id="SSF52255">
    <property type="entry name" value="N5-CAIR mutase (phosphoribosylaminoimidazole carboxylase, PurE)"/>
    <property type="match status" value="1"/>
</dbReference>
<dbReference type="AlphaFoldDB" id="A0AAD3DDR7"/>
<keyword evidence="6" id="KW-1185">Reference proteome</keyword>
<dbReference type="GO" id="GO:0004638">
    <property type="term" value="F:phosphoribosylaminoimidazole carboxylase activity"/>
    <property type="evidence" value="ECO:0007669"/>
    <property type="project" value="UniProtKB-EC"/>
</dbReference>
<feature type="domain" description="PurE" evidence="4">
    <location>
        <begin position="161"/>
        <end position="305"/>
    </location>
</feature>
<evidence type="ECO:0000313" key="5">
    <source>
        <dbReference type="EMBL" id="GFR39778.1"/>
    </source>
</evidence>
<dbReference type="GO" id="GO:0006189">
    <property type="term" value="P:'de novo' IMP biosynthetic process"/>
    <property type="evidence" value="ECO:0007669"/>
    <property type="project" value="InterPro"/>
</dbReference>
<protein>
    <recommendedName>
        <fullName evidence="2">phosphoribosylaminoimidazole carboxylase</fullName>
        <ecNumber evidence="2">4.1.1.21</ecNumber>
    </recommendedName>
</protein>
<dbReference type="Pfam" id="PF00731">
    <property type="entry name" value="AIRC"/>
    <property type="match status" value="1"/>
</dbReference>